<sequence length="148" mass="15935">MSTLWLRQNSSILIIIGLRRGRFAAGFAFCQRRAWQLERSPRRLAERLIEVASLSQEGTAGVARCVLGRLTAGGEQCALPLEACWAVGSDRDLSAPCDTGPIGHAAPAGLRAEWRKEASDRPSGVFLVYEGCLAGARTPRHSSCLGTL</sequence>
<gene>
    <name evidence="1" type="ORF">NDU88_004819</name>
</gene>
<comment type="caution">
    <text evidence="1">The sequence shown here is derived from an EMBL/GenBank/DDBJ whole genome shotgun (WGS) entry which is preliminary data.</text>
</comment>
<evidence type="ECO:0000313" key="1">
    <source>
        <dbReference type="EMBL" id="KAJ1188054.1"/>
    </source>
</evidence>
<dbReference type="EMBL" id="JANPWB010000005">
    <property type="protein sequence ID" value="KAJ1188054.1"/>
    <property type="molecule type" value="Genomic_DNA"/>
</dbReference>
<proteinExistence type="predicted"/>
<protein>
    <submittedName>
        <fullName evidence="1">Uncharacterized protein</fullName>
    </submittedName>
</protein>
<evidence type="ECO:0000313" key="2">
    <source>
        <dbReference type="Proteomes" id="UP001066276"/>
    </source>
</evidence>
<name>A0AAV7UHS9_PLEWA</name>
<organism evidence="1 2">
    <name type="scientific">Pleurodeles waltl</name>
    <name type="common">Iberian ribbed newt</name>
    <dbReference type="NCBI Taxonomy" id="8319"/>
    <lineage>
        <taxon>Eukaryota</taxon>
        <taxon>Metazoa</taxon>
        <taxon>Chordata</taxon>
        <taxon>Craniata</taxon>
        <taxon>Vertebrata</taxon>
        <taxon>Euteleostomi</taxon>
        <taxon>Amphibia</taxon>
        <taxon>Batrachia</taxon>
        <taxon>Caudata</taxon>
        <taxon>Salamandroidea</taxon>
        <taxon>Salamandridae</taxon>
        <taxon>Pleurodelinae</taxon>
        <taxon>Pleurodeles</taxon>
    </lineage>
</organism>
<reference evidence="1" key="1">
    <citation type="journal article" date="2022" name="bioRxiv">
        <title>Sequencing and chromosome-scale assembly of the giantPleurodeles waltlgenome.</title>
        <authorList>
            <person name="Brown T."/>
            <person name="Elewa A."/>
            <person name="Iarovenko S."/>
            <person name="Subramanian E."/>
            <person name="Araus A.J."/>
            <person name="Petzold A."/>
            <person name="Susuki M."/>
            <person name="Suzuki K.-i.T."/>
            <person name="Hayashi T."/>
            <person name="Toyoda A."/>
            <person name="Oliveira C."/>
            <person name="Osipova E."/>
            <person name="Leigh N.D."/>
            <person name="Simon A."/>
            <person name="Yun M.H."/>
        </authorList>
    </citation>
    <scope>NUCLEOTIDE SEQUENCE</scope>
    <source>
        <strain evidence="1">20211129_DDA</strain>
        <tissue evidence="1">Liver</tissue>
    </source>
</reference>
<dbReference type="Proteomes" id="UP001066276">
    <property type="component" value="Chromosome 3_1"/>
</dbReference>
<accession>A0AAV7UHS9</accession>
<keyword evidence="2" id="KW-1185">Reference proteome</keyword>
<dbReference type="AlphaFoldDB" id="A0AAV7UHS9"/>